<dbReference type="Pfam" id="PF01077">
    <property type="entry name" value="NIR_SIR"/>
    <property type="match status" value="1"/>
</dbReference>
<dbReference type="Proteomes" id="UP000556026">
    <property type="component" value="Unassembled WGS sequence"/>
</dbReference>
<evidence type="ECO:0000256" key="2">
    <source>
        <dbReference type="ARBA" id="ARBA00022617"/>
    </source>
</evidence>
<gene>
    <name evidence="9" type="ORF">GMST_07740</name>
</gene>
<keyword evidence="2" id="KW-0349">Heme</keyword>
<dbReference type="Pfam" id="PF03460">
    <property type="entry name" value="NIR_SIR_ferr"/>
    <property type="match status" value="2"/>
</dbReference>
<keyword evidence="3" id="KW-0479">Metal-binding</keyword>
<dbReference type="SUPFAM" id="SSF56014">
    <property type="entry name" value="Nitrite and sulphite reductase 4Fe-4S domain-like"/>
    <property type="match status" value="2"/>
</dbReference>
<dbReference type="PANTHER" id="PTHR32439:SF9">
    <property type="entry name" value="BLR3264 PROTEIN"/>
    <property type="match status" value="1"/>
</dbReference>
<evidence type="ECO:0000256" key="3">
    <source>
        <dbReference type="ARBA" id="ARBA00022723"/>
    </source>
</evidence>
<accession>A0A6V8MFJ7</accession>
<dbReference type="GO" id="GO:0020037">
    <property type="term" value="F:heme binding"/>
    <property type="evidence" value="ECO:0007669"/>
    <property type="project" value="InterPro"/>
</dbReference>
<dbReference type="InterPro" id="IPR036136">
    <property type="entry name" value="Nit/Sulf_reduc_fer-like_dom_sf"/>
</dbReference>
<dbReference type="GO" id="GO:0051539">
    <property type="term" value="F:4 iron, 4 sulfur cluster binding"/>
    <property type="evidence" value="ECO:0007669"/>
    <property type="project" value="UniProtKB-KW"/>
</dbReference>
<keyword evidence="5" id="KW-0408">Iron</keyword>
<evidence type="ECO:0000256" key="6">
    <source>
        <dbReference type="ARBA" id="ARBA00023014"/>
    </source>
</evidence>
<keyword evidence="10" id="KW-1185">Reference proteome</keyword>
<dbReference type="InterPro" id="IPR006067">
    <property type="entry name" value="NO2/SO3_Rdtase_4Fe4S_dom"/>
</dbReference>
<dbReference type="AlphaFoldDB" id="A0A6V8MFJ7"/>
<feature type="domain" description="Nitrite/Sulfite reductase ferredoxin-like" evidence="8">
    <location>
        <begin position="260"/>
        <end position="315"/>
    </location>
</feature>
<dbReference type="GO" id="GO:0046872">
    <property type="term" value="F:metal ion binding"/>
    <property type="evidence" value="ECO:0007669"/>
    <property type="project" value="UniProtKB-KW"/>
</dbReference>
<evidence type="ECO:0000313" key="9">
    <source>
        <dbReference type="EMBL" id="GFO58449.1"/>
    </source>
</evidence>
<evidence type="ECO:0000256" key="5">
    <source>
        <dbReference type="ARBA" id="ARBA00023004"/>
    </source>
</evidence>
<feature type="domain" description="Nitrite/Sulfite reductase ferredoxin-like" evidence="8">
    <location>
        <begin position="14"/>
        <end position="80"/>
    </location>
</feature>
<dbReference type="GO" id="GO:0016491">
    <property type="term" value="F:oxidoreductase activity"/>
    <property type="evidence" value="ECO:0007669"/>
    <property type="project" value="UniProtKB-KW"/>
</dbReference>
<protein>
    <submittedName>
        <fullName evidence="9">Nitrite reductase</fullName>
    </submittedName>
</protein>
<dbReference type="InterPro" id="IPR045854">
    <property type="entry name" value="NO2/SO3_Rdtase_4Fe4S_sf"/>
</dbReference>
<name>A0A6V8MFJ7_9BACT</name>
<evidence type="ECO:0000259" key="7">
    <source>
        <dbReference type="Pfam" id="PF01077"/>
    </source>
</evidence>
<dbReference type="RefSeq" id="WP_183353315.1">
    <property type="nucleotide sequence ID" value="NZ_BLXX01000002.1"/>
</dbReference>
<sequence length="433" mass="47047">MTIDIQKLRLEGIYPQRQKEFHMQRVKLAAGIISSDQALKVAQISERYARGLVHLTTRGSIELHWLTLEDLAPVAAQLASVGLVNRGACGGAVRGVVCGSLSNVAAPELEALARRIHRHFTGNPRFENLPKKFKVGIEADTASGRHLIQDVGLVIAGSEEGKNRFDVYCAGGLGREPQPGFLLAEGVAEESLLPLIETIARLYRENTPPPKRLKYFVRQIGEQAFREMVFAQPGVFDELPIAPTLSARLVPVPQEEARLVARVFAGELSCHTLATLAGIARDYCGGQLMVTGDQNIEMHLVSAEQRTLALQLLGEAGFAAESPRERVTFRVCPGNHECIMGLAPTREISGELLDAMGPAAQGMTWAISGCPNCCAQPQLSKAGVVANRLVKEEGSEERTPRYDLYQADSGPFAEAVKQGLTREELVEAVRQLG</sequence>
<comment type="caution">
    <text evidence="9">The sequence shown here is derived from an EMBL/GenBank/DDBJ whole genome shotgun (WGS) entry which is preliminary data.</text>
</comment>
<dbReference type="EMBL" id="BLXX01000002">
    <property type="protein sequence ID" value="GFO58449.1"/>
    <property type="molecule type" value="Genomic_DNA"/>
</dbReference>
<keyword evidence="1" id="KW-0004">4Fe-4S</keyword>
<dbReference type="Gene3D" id="3.30.413.10">
    <property type="entry name" value="Sulfite Reductase Hemoprotein, domain 1"/>
    <property type="match status" value="2"/>
</dbReference>
<feature type="domain" description="Nitrite/sulphite reductase 4Fe-4S" evidence="7">
    <location>
        <begin position="110"/>
        <end position="229"/>
    </location>
</feature>
<keyword evidence="4" id="KW-0560">Oxidoreductase</keyword>
<dbReference type="InterPro" id="IPR005117">
    <property type="entry name" value="NiRdtase/SiRdtase_haem-b_fer"/>
</dbReference>
<proteinExistence type="predicted"/>
<reference evidence="10" key="1">
    <citation type="submission" date="2020-06" db="EMBL/GenBank/DDBJ databases">
        <title>Draft genomic sequence of Geomonas sp. Red330.</title>
        <authorList>
            <person name="Itoh H."/>
            <person name="Zhenxing X."/>
            <person name="Ushijima N."/>
            <person name="Masuda Y."/>
            <person name="Shiratori Y."/>
            <person name="Senoo K."/>
        </authorList>
    </citation>
    <scope>NUCLEOTIDE SEQUENCE [LARGE SCALE GENOMIC DNA]</scope>
    <source>
        <strain evidence="10">Red330</strain>
    </source>
</reference>
<keyword evidence="6" id="KW-0411">Iron-sulfur</keyword>
<organism evidence="9 10">
    <name type="scientific">Geomonas silvestris</name>
    <dbReference type="NCBI Taxonomy" id="2740184"/>
    <lineage>
        <taxon>Bacteria</taxon>
        <taxon>Pseudomonadati</taxon>
        <taxon>Thermodesulfobacteriota</taxon>
        <taxon>Desulfuromonadia</taxon>
        <taxon>Geobacterales</taxon>
        <taxon>Geobacteraceae</taxon>
        <taxon>Geomonas</taxon>
    </lineage>
</organism>
<evidence type="ECO:0000259" key="8">
    <source>
        <dbReference type="Pfam" id="PF03460"/>
    </source>
</evidence>
<evidence type="ECO:0000313" key="10">
    <source>
        <dbReference type="Proteomes" id="UP000556026"/>
    </source>
</evidence>
<dbReference type="Gene3D" id="3.90.480.10">
    <property type="entry name" value="Sulfite Reductase Hemoprotein,Domain 2"/>
    <property type="match status" value="1"/>
</dbReference>
<dbReference type="PANTHER" id="PTHR32439">
    <property type="entry name" value="FERREDOXIN--NITRITE REDUCTASE, CHLOROPLASTIC"/>
    <property type="match status" value="1"/>
</dbReference>
<dbReference type="SUPFAM" id="SSF55124">
    <property type="entry name" value="Nitrite/Sulfite reductase N-terminal domain-like"/>
    <property type="match status" value="2"/>
</dbReference>
<evidence type="ECO:0000256" key="4">
    <source>
        <dbReference type="ARBA" id="ARBA00023002"/>
    </source>
</evidence>
<evidence type="ECO:0000256" key="1">
    <source>
        <dbReference type="ARBA" id="ARBA00022485"/>
    </source>
</evidence>
<dbReference type="InterPro" id="IPR051329">
    <property type="entry name" value="NIR_SIR_4Fe-4S"/>
</dbReference>